<organism evidence="3 4">
    <name type="scientific">Nocardioides flavescens</name>
    <dbReference type="NCBI Taxonomy" id="2691959"/>
    <lineage>
        <taxon>Bacteria</taxon>
        <taxon>Bacillati</taxon>
        <taxon>Actinomycetota</taxon>
        <taxon>Actinomycetes</taxon>
        <taxon>Propionibacteriales</taxon>
        <taxon>Nocardioidaceae</taxon>
        <taxon>Nocardioides</taxon>
    </lineage>
</organism>
<evidence type="ECO:0000313" key="3">
    <source>
        <dbReference type="EMBL" id="MXG88611.1"/>
    </source>
</evidence>
<comment type="caution">
    <text evidence="3">The sequence shown here is derived from an EMBL/GenBank/DDBJ whole genome shotgun (WGS) entry which is preliminary data.</text>
</comment>
<dbReference type="PROSITE" id="PS51910">
    <property type="entry name" value="GH18_2"/>
    <property type="match status" value="1"/>
</dbReference>
<evidence type="ECO:0000256" key="1">
    <source>
        <dbReference type="SAM" id="SignalP"/>
    </source>
</evidence>
<keyword evidence="3" id="KW-0378">Hydrolase</keyword>
<dbReference type="Gene3D" id="3.10.50.10">
    <property type="match status" value="1"/>
</dbReference>
<dbReference type="Gene3D" id="3.20.20.80">
    <property type="entry name" value="Glycosidases"/>
    <property type="match status" value="1"/>
</dbReference>
<evidence type="ECO:0000313" key="4">
    <source>
        <dbReference type="Proteomes" id="UP000473325"/>
    </source>
</evidence>
<dbReference type="InterPro" id="IPR029070">
    <property type="entry name" value="Chitinase_insertion_sf"/>
</dbReference>
<protein>
    <submittedName>
        <fullName evidence="3">Hydrolase</fullName>
    </submittedName>
</protein>
<keyword evidence="4" id="KW-1185">Reference proteome</keyword>
<dbReference type="InterPro" id="IPR017853">
    <property type="entry name" value="GH"/>
</dbReference>
<sequence>MSLLASLAAALLLAAPTAAAPPLASTGYVLGSTPASVVARDAHALGTLGVAAVPLSRDGGDVGTPGADLTGQLATAHAQGLRAELLLSNYSDRLGDFDPRRVGRLLRDPARVEAVASRLASYVATQGWDGVQIDLERMDRADGDGLVLLAQRLQALMAPDRTVSIAISASTSLPSYAARGYQLAQLGQSVDTVALMTYDQHGPTWSGPGPVGSLRWQRRALAVVATEVPLAKVDVGVAGYGYTWPSASSGRTGRTVTVAQARRLVARDGARARWRPGPGEWTARLSDGTRLWWSDARSIALRTELATELGAHGLAIWRLGSAGALPAAG</sequence>
<dbReference type="InterPro" id="IPR001223">
    <property type="entry name" value="Glyco_hydro18_cat"/>
</dbReference>
<dbReference type="Pfam" id="PF00704">
    <property type="entry name" value="Glyco_hydro_18"/>
    <property type="match status" value="1"/>
</dbReference>
<dbReference type="SUPFAM" id="SSF51445">
    <property type="entry name" value="(Trans)glycosidases"/>
    <property type="match status" value="1"/>
</dbReference>
<dbReference type="EMBL" id="WUEK01000002">
    <property type="protein sequence ID" value="MXG88611.1"/>
    <property type="molecule type" value="Genomic_DNA"/>
</dbReference>
<proteinExistence type="predicted"/>
<accession>A0A6L7EY24</accession>
<dbReference type="SMART" id="SM00636">
    <property type="entry name" value="Glyco_18"/>
    <property type="match status" value="1"/>
</dbReference>
<gene>
    <name evidence="3" type="ORF">GRQ65_03510</name>
</gene>
<evidence type="ECO:0000259" key="2">
    <source>
        <dbReference type="PROSITE" id="PS51910"/>
    </source>
</evidence>
<dbReference type="GO" id="GO:0005975">
    <property type="term" value="P:carbohydrate metabolic process"/>
    <property type="evidence" value="ECO:0007669"/>
    <property type="project" value="InterPro"/>
</dbReference>
<dbReference type="RefSeq" id="WP_160875226.1">
    <property type="nucleotide sequence ID" value="NZ_WUEK01000002.1"/>
</dbReference>
<feature type="domain" description="GH18" evidence="2">
    <location>
        <begin position="23"/>
        <end position="329"/>
    </location>
</feature>
<dbReference type="PANTHER" id="PTHR46066:SF2">
    <property type="entry name" value="CHITINASE DOMAIN-CONTAINING PROTEIN 1"/>
    <property type="match status" value="1"/>
</dbReference>
<dbReference type="InterPro" id="IPR011583">
    <property type="entry name" value="Chitinase_II/V-like_cat"/>
</dbReference>
<name>A0A6L7EY24_9ACTN</name>
<feature type="chain" id="PRO_5026777813" evidence="1">
    <location>
        <begin position="21"/>
        <end position="329"/>
    </location>
</feature>
<dbReference type="GO" id="GO:0008061">
    <property type="term" value="F:chitin binding"/>
    <property type="evidence" value="ECO:0007669"/>
    <property type="project" value="InterPro"/>
</dbReference>
<dbReference type="GO" id="GO:0016787">
    <property type="term" value="F:hydrolase activity"/>
    <property type="evidence" value="ECO:0007669"/>
    <property type="project" value="UniProtKB-KW"/>
</dbReference>
<dbReference type="PANTHER" id="PTHR46066">
    <property type="entry name" value="CHITINASE DOMAIN-CONTAINING PROTEIN 1 FAMILY MEMBER"/>
    <property type="match status" value="1"/>
</dbReference>
<feature type="signal peptide" evidence="1">
    <location>
        <begin position="1"/>
        <end position="20"/>
    </location>
</feature>
<dbReference type="AlphaFoldDB" id="A0A6L7EY24"/>
<keyword evidence="1" id="KW-0732">Signal</keyword>
<reference evidence="3 4" key="1">
    <citation type="submission" date="2019-12" db="EMBL/GenBank/DDBJ databases">
        <authorList>
            <person name="Kun Z."/>
        </authorList>
    </citation>
    <scope>NUCLEOTIDE SEQUENCE [LARGE SCALE GENOMIC DNA]</scope>
    <source>
        <strain evidence="3 4">YIM 123512</strain>
    </source>
</reference>
<dbReference type="Proteomes" id="UP000473325">
    <property type="component" value="Unassembled WGS sequence"/>
</dbReference>